<dbReference type="AlphaFoldDB" id="A0A3D8LEP1"/>
<protein>
    <submittedName>
        <fullName evidence="2">Uncharacterized protein</fullName>
    </submittedName>
</protein>
<proteinExistence type="predicted"/>
<keyword evidence="3" id="KW-1185">Reference proteome</keyword>
<sequence length="84" mass="9771">MSKQELIAFVKNALLLFVIMVFSFLFFDLYVEIKKTIMGIPVSKEDVLESINLPRNLPVIIAITVILSYRKHRKDNNRTSSSRR</sequence>
<comment type="caution">
    <text evidence="2">The sequence shown here is derived from an EMBL/GenBank/DDBJ whole genome shotgun (WGS) entry which is preliminary data.</text>
</comment>
<dbReference type="Proteomes" id="UP000256708">
    <property type="component" value="Unassembled WGS sequence"/>
</dbReference>
<organism evidence="2 3">
    <name type="scientific">Pontibacter diazotrophicus</name>
    <dbReference type="NCBI Taxonomy" id="1400979"/>
    <lineage>
        <taxon>Bacteria</taxon>
        <taxon>Pseudomonadati</taxon>
        <taxon>Bacteroidota</taxon>
        <taxon>Cytophagia</taxon>
        <taxon>Cytophagales</taxon>
        <taxon>Hymenobacteraceae</taxon>
        <taxon>Pontibacter</taxon>
    </lineage>
</organism>
<evidence type="ECO:0000313" key="3">
    <source>
        <dbReference type="Proteomes" id="UP000256708"/>
    </source>
</evidence>
<keyword evidence="1" id="KW-0472">Membrane</keyword>
<feature type="transmembrane region" description="Helical" evidence="1">
    <location>
        <begin position="12"/>
        <end position="31"/>
    </location>
</feature>
<accession>A0A3D8LEP1</accession>
<keyword evidence="1" id="KW-0812">Transmembrane</keyword>
<gene>
    <name evidence="2" type="ORF">DXT99_07895</name>
</gene>
<dbReference type="EMBL" id="QRGR01000007">
    <property type="protein sequence ID" value="RDV15901.1"/>
    <property type="molecule type" value="Genomic_DNA"/>
</dbReference>
<evidence type="ECO:0000256" key="1">
    <source>
        <dbReference type="SAM" id="Phobius"/>
    </source>
</evidence>
<keyword evidence="1" id="KW-1133">Transmembrane helix</keyword>
<name>A0A3D8LEP1_9BACT</name>
<evidence type="ECO:0000313" key="2">
    <source>
        <dbReference type="EMBL" id="RDV15901.1"/>
    </source>
</evidence>
<feature type="transmembrane region" description="Helical" evidence="1">
    <location>
        <begin position="51"/>
        <end position="69"/>
    </location>
</feature>
<reference evidence="3" key="1">
    <citation type="submission" date="2018-08" db="EMBL/GenBank/DDBJ databases">
        <authorList>
            <person name="Liu Z.-W."/>
            <person name="Du Z.-J."/>
        </authorList>
    </citation>
    <scope>NUCLEOTIDE SEQUENCE [LARGE SCALE GENOMIC DNA]</scope>
    <source>
        <strain evidence="3">H4X</strain>
    </source>
</reference>